<evidence type="ECO:0000313" key="2">
    <source>
        <dbReference type="Proteomes" id="UP000198703"/>
    </source>
</evidence>
<dbReference type="AlphaFoldDB" id="A0A1H4EPN0"/>
<keyword evidence="2" id="KW-1185">Reference proteome</keyword>
<dbReference type="EMBL" id="FNQM01000015">
    <property type="protein sequence ID" value="SEA86857.1"/>
    <property type="molecule type" value="Genomic_DNA"/>
</dbReference>
<accession>A0A1H4EPN0</accession>
<dbReference type="Proteomes" id="UP000198703">
    <property type="component" value="Unassembled WGS sequence"/>
</dbReference>
<sequence length="85" mass="8964">MWRARLTALGRCFDPAILLVARASLFLVLLTLLSVTALGLLAAMAPILAPLLGAFFEPYDACSHAPLAVRFPPFAIPGCAHDASS</sequence>
<dbReference type="STRING" id="89524.SAMN05444370_11521"/>
<organism evidence="1 2">
    <name type="scientific">Rubrimonas cliftonensis</name>
    <dbReference type="NCBI Taxonomy" id="89524"/>
    <lineage>
        <taxon>Bacteria</taxon>
        <taxon>Pseudomonadati</taxon>
        <taxon>Pseudomonadota</taxon>
        <taxon>Alphaproteobacteria</taxon>
        <taxon>Rhodobacterales</taxon>
        <taxon>Paracoccaceae</taxon>
        <taxon>Rubrimonas</taxon>
    </lineage>
</organism>
<evidence type="ECO:0000313" key="1">
    <source>
        <dbReference type="EMBL" id="SEA86857.1"/>
    </source>
</evidence>
<gene>
    <name evidence="1" type="ORF">SAMN05444370_11521</name>
</gene>
<protein>
    <submittedName>
        <fullName evidence="1">Uncharacterized protein</fullName>
    </submittedName>
</protein>
<reference evidence="1 2" key="1">
    <citation type="submission" date="2016-10" db="EMBL/GenBank/DDBJ databases">
        <authorList>
            <person name="de Groot N.N."/>
        </authorList>
    </citation>
    <scope>NUCLEOTIDE SEQUENCE [LARGE SCALE GENOMIC DNA]</scope>
    <source>
        <strain evidence="1 2">DSM 15345</strain>
    </source>
</reference>
<proteinExistence type="predicted"/>
<name>A0A1H4EPN0_9RHOB</name>